<dbReference type="InterPro" id="IPR001138">
    <property type="entry name" value="Zn2Cys6_DnaBD"/>
</dbReference>
<organism evidence="8">
    <name type="scientific">Pyricularia oryzae (strain Y34)</name>
    <name type="common">Rice blast fungus</name>
    <name type="synonym">Magnaporthe oryzae</name>
    <dbReference type="NCBI Taxonomy" id="1143189"/>
    <lineage>
        <taxon>Eukaryota</taxon>
        <taxon>Fungi</taxon>
        <taxon>Dikarya</taxon>
        <taxon>Ascomycota</taxon>
        <taxon>Pezizomycotina</taxon>
        <taxon>Sordariomycetes</taxon>
        <taxon>Sordariomycetidae</taxon>
        <taxon>Magnaporthales</taxon>
        <taxon>Pyriculariaceae</taxon>
        <taxon>Pyricularia</taxon>
    </lineage>
</organism>
<dbReference type="GO" id="GO:0003677">
    <property type="term" value="F:DNA binding"/>
    <property type="evidence" value="ECO:0007669"/>
    <property type="project" value="UniProtKB-KW"/>
</dbReference>
<dbReference type="PRINTS" id="PR00755">
    <property type="entry name" value="AFLATOXINBRP"/>
</dbReference>
<feature type="domain" description="Zn(2)-C6 fungal-type" evidence="7">
    <location>
        <begin position="15"/>
        <end position="45"/>
    </location>
</feature>
<evidence type="ECO:0000313" key="8">
    <source>
        <dbReference type="EMBL" id="ELQ35580.1"/>
    </source>
</evidence>
<dbReference type="SUPFAM" id="SSF57701">
    <property type="entry name" value="Zn2/Cys6 DNA-binding domain"/>
    <property type="match status" value="1"/>
</dbReference>
<sequence length="487" mass="51814">MSASAKPRQPRLRASCDGCFLAKVKCSKARPICSRCLACGIECRYSPSTRAGKPKSGHNLNQHQNSSANDISGLSPVGDDKTMMFNTHVHGPGLYRIDTGWNTPPGVMNGLTPLLGVDERAAREAEMMAAASATDIYTASMPWTPPNDLNPTTHFGDTPAMVAPIPQSHHARSQSFDITMPTNMSQWTDHQSTHDMFGYSQTHIPTPSSMANYFPSPSSTPTLRPQVRAKAASTNSINTSGNGATPCGCFTGCLQSLQALHNASSPSSPPFDVVLALNRKAVDACATILACTNCMSRSGTHTAAMLIATVMGKITAGYKSAAQNYFDSSSPTNIMATTGGGGSNGTSASTSPVALSINSMSGNLGNLGGCLGVSLGAYQVNAEDGRWLELEILARELRKLEEVYARFRDISTDLSEDPEVSRVMISYLGQTLGSTVEVVVNHRKDNMGSLRGPIFFAKFWARQDPRKRGNRGHVAIGKDCEIGSAAN</sequence>
<protein>
    <submittedName>
        <fullName evidence="8">Transcription factor</fullName>
    </submittedName>
</protein>
<evidence type="ECO:0000256" key="3">
    <source>
        <dbReference type="ARBA" id="ARBA00023125"/>
    </source>
</evidence>
<dbReference type="Pfam" id="PF08493">
    <property type="entry name" value="AflR"/>
    <property type="match status" value="1"/>
</dbReference>
<proteinExistence type="predicted"/>
<evidence type="ECO:0000256" key="4">
    <source>
        <dbReference type="ARBA" id="ARBA00023163"/>
    </source>
</evidence>
<dbReference type="PROSITE" id="PS50048">
    <property type="entry name" value="ZN2_CY6_FUNGAL_2"/>
    <property type="match status" value="1"/>
</dbReference>
<gene>
    <name evidence="8" type="ORF">OOU_Y34scaffold00703g34</name>
</gene>
<dbReference type="InterPro" id="IPR036864">
    <property type="entry name" value="Zn2-C6_fun-type_DNA-bd_sf"/>
</dbReference>
<dbReference type="GO" id="GO:0008270">
    <property type="term" value="F:zinc ion binding"/>
    <property type="evidence" value="ECO:0007669"/>
    <property type="project" value="InterPro"/>
</dbReference>
<dbReference type="SMART" id="SM00066">
    <property type="entry name" value="GAL4"/>
    <property type="match status" value="1"/>
</dbReference>
<name>A0AA97NSP1_PYRO3</name>
<dbReference type="PANTHER" id="PTHR31069">
    <property type="entry name" value="OLEATE-ACTIVATED TRANSCRIPTION FACTOR 1-RELATED"/>
    <property type="match status" value="1"/>
</dbReference>
<feature type="compositionally biased region" description="Polar residues" evidence="6">
    <location>
        <begin position="58"/>
        <end position="71"/>
    </location>
</feature>
<evidence type="ECO:0000259" key="7">
    <source>
        <dbReference type="PROSITE" id="PS50048"/>
    </source>
</evidence>
<dbReference type="InterPro" id="IPR050675">
    <property type="entry name" value="OAF3"/>
</dbReference>
<dbReference type="Proteomes" id="UP000011086">
    <property type="component" value="Unassembled WGS sequence"/>
</dbReference>
<dbReference type="Gene3D" id="4.10.240.10">
    <property type="entry name" value="Zn(2)-C6 fungal-type DNA-binding domain"/>
    <property type="match status" value="1"/>
</dbReference>
<dbReference type="EMBL" id="JH793316">
    <property type="protein sequence ID" value="ELQ35580.1"/>
    <property type="molecule type" value="Genomic_DNA"/>
</dbReference>
<dbReference type="AlphaFoldDB" id="A0AA97NSP1"/>
<evidence type="ECO:0000256" key="1">
    <source>
        <dbReference type="ARBA" id="ARBA00022723"/>
    </source>
</evidence>
<feature type="region of interest" description="Disordered" evidence="6">
    <location>
        <begin position="50"/>
        <end position="71"/>
    </location>
</feature>
<keyword evidence="1" id="KW-0479">Metal-binding</keyword>
<dbReference type="GO" id="GO:0005634">
    <property type="term" value="C:nucleus"/>
    <property type="evidence" value="ECO:0007669"/>
    <property type="project" value="InterPro"/>
</dbReference>
<dbReference type="Pfam" id="PF00172">
    <property type="entry name" value="Zn_clus"/>
    <property type="match status" value="1"/>
</dbReference>
<keyword evidence="4" id="KW-0804">Transcription</keyword>
<dbReference type="PANTHER" id="PTHR31069:SF31">
    <property type="entry name" value="MONODICTYPHENONE CLUSTER TRANSCRIPTION FACTOR-RELATED"/>
    <property type="match status" value="1"/>
</dbReference>
<accession>A0AA97NSP1</accession>
<evidence type="ECO:0000256" key="6">
    <source>
        <dbReference type="SAM" id="MobiDB-lite"/>
    </source>
</evidence>
<keyword evidence="5" id="KW-0539">Nucleus</keyword>
<dbReference type="GO" id="GO:0045122">
    <property type="term" value="P:aflatoxin biosynthetic process"/>
    <property type="evidence" value="ECO:0007669"/>
    <property type="project" value="InterPro"/>
</dbReference>
<evidence type="ECO:0000256" key="2">
    <source>
        <dbReference type="ARBA" id="ARBA00023015"/>
    </source>
</evidence>
<keyword evidence="3" id="KW-0238">DNA-binding</keyword>
<evidence type="ECO:0000256" key="5">
    <source>
        <dbReference type="ARBA" id="ARBA00023242"/>
    </source>
</evidence>
<reference evidence="8" key="1">
    <citation type="journal article" date="2012" name="PLoS Genet.">
        <title>Comparative analysis of the genomes of two field isolates of the rice blast fungus Magnaporthe oryzae.</title>
        <authorList>
            <person name="Xue M."/>
            <person name="Yang J."/>
            <person name="Li Z."/>
            <person name="Hu S."/>
            <person name="Yao N."/>
            <person name="Dean R.A."/>
            <person name="Zhao W."/>
            <person name="Shen M."/>
            <person name="Zhang H."/>
            <person name="Li C."/>
            <person name="Liu L."/>
            <person name="Cao L."/>
            <person name="Xu X."/>
            <person name="Xing Y."/>
            <person name="Hsiang T."/>
            <person name="Zhang Z."/>
            <person name="Xu J.R."/>
            <person name="Peng Y.L."/>
        </authorList>
    </citation>
    <scope>NUCLEOTIDE SEQUENCE</scope>
    <source>
        <strain evidence="8">Y34</strain>
    </source>
</reference>
<dbReference type="GO" id="GO:0000981">
    <property type="term" value="F:DNA-binding transcription factor activity, RNA polymerase II-specific"/>
    <property type="evidence" value="ECO:0007669"/>
    <property type="project" value="InterPro"/>
</dbReference>
<dbReference type="InterPro" id="IPR013700">
    <property type="entry name" value="AflR"/>
</dbReference>
<dbReference type="CDD" id="cd00067">
    <property type="entry name" value="GAL4"/>
    <property type="match status" value="1"/>
</dbReference>
<keyword evidence="2" id="KW-0805">Transcription regulation</keyword>